<dbReference type="AlphaFoldDB" id="A0A6B8M9X6"/>
<evidence type="ECO:0000256" key="1">
    <source>
        <dbReference type="SAM" id="SignalP"/>
    </source>
</evidence>
<name>A0A6B8M9X6_9HYPH</name>
<feature type="signal peptide" evidence="1">
    <location>
        <begin position="1"/>
        <end position="21"/>
    </location>
</feature>
<proteinExistence type="predicted"/>
<reference evidence="2 3" key="1">
    <citation type="submission" date="2019-09" db="EMBL/GenBank/DDBJ databases">
        <title>Isolation and complete genome sequencing of Methylocystis species.</title>
        <authorList>
            <person name="Rumah B.L."/>
            <person name="Stead C.E."/>
            <person name="Stevens B.C."/>
            <person name="Minton N.P."/>
            <person name="Grosse-Honebrink A."/>
            <person name="Zhang Y."/>
        </authorList>
    </citation>
    <scope>NUCLEOTIDE SEQUENCE [LARGE SCALE GENOMIC DNA]</scope>
    <source>
        <strain evidence="2 3">BRCS2</strain>
    </source>
</reference>
<gene>
    <name evidence="2" type="ORF">F7D14_18210</name>
</gene>
<accession>A0A6B8M9X6</accession>
<keyword evidence="1" id="KW-0732">Signal</keyword>
<dbReference type="EMBL" id="CP044331">
    <property type="protein sequence ID" value="QGM99225.1"/>
    <property type="molecule type" value="Genomic_DNA"/>
</dbReference>
<organism evidence="2 3">
    <name type="scientific">Methylocystis parvus</name>
    <dbReference type="NCBI Taxonomy" id="134"/>
    <lineage>
        <taxon>Bacteria</taxon>
        <taxon>Pseudomonadati</taxon>
        <taxon>Pseudomonadota</taxon>
        <taxon>Alphaproteobacteria</taxon>
        <taxon>Hyphomicrobiales</taxon>
        <taxon>Methylocystaceae</taxon>
        <taxon>Methylocystis</taxon>
    </lineage>
</organism>
<dbReference type="KEGG" id="mpar:F7D14_18210"/>
<evidence type="ECO:0008006" key="4">
    <source>
        <dbReference type="Google" id="ProtNLM"/>
    </source>
</evidence>
<sequence length="89" mass="10180">MFAKRVSVILLFGVSIVRCDAAVAFEAEIAREYWTPPYCQNDLFATELRCAPRADTSSDEQIRQLNKVDRVAAEKHKPYMDLFAWPAAR</sequence>
<dbReference type="RefSeq" id="WP_016918942.1">
    <property type="nucleotide sequence ID" value="NZ_CP044331.1"/>
</dbReference>
<keyword evidence="3" id="KW-1185">Reference proteome</keyword>
<dbReference type="Proteomes" id="UP000422569">
    <property type="component" value="Chromosome"/>
</dbReference>
<evidence type="ECO:0000313" key="2">
    <source>
        <dbReference type="EMBL" id="QGM99225.1"/>
    </source>
</evidence>
<feature type="chain" id="PRO_5025381905" description="DUF3551 domain-containing protein" evidence="1">
    <location>
        <begin position="22"/>
        <end position="89"/>
    </location>
</feature>
<evidence type="ECO:0000313" key="3">
    <source>
        <dbReference type="Proteomes" id="UP000422569"/>
    </source>
</evidence>
<protein>
    <recommendedName>
        <fullName evidence="4">DUF3551 domain-containing protein</fullName>
    </recommendedName>
</protein>